<reference evidence="2 3" key="1">
    <citation type="journal article" date="2010" name="Nature">
        <title>Genome sequence of the palaeopolyploid soybean.</title>
        <authorList>
            <person name="Schmutz J."/>
            <person name="Cannon S.B."/>
            <person name="Schlueter J."/>
            <person name="Ma J."/>
            <person name="Mitros T."/>
            <person name="Nelson W."/>
            <person name="Hyten D.L."/>
            <person name="Song Q."/>
            <person name="Thelen J.J."/>
            <person name="Cheng J."/>
            <person name="Xu D."/>
            <person name="Hellsten U."/>
            <person name="May G.D."/>
            <person name="Yu Y."/>
            <person name="Sakurai T."/>
            <person name="Umezawa T."/>
            <person name="Bhattacharyya M.K."/>
            <person name="Sandhu D."/>
            <person name="Valliyodan B."/>
            <person name="Lindquist E."/>
            <person name="Peto M."/>
            <person name="Grant D."/>
            <person name="Shu S."/>
            <person name="Goodstein D."/>
            <person name="Barry K."/>
            <person name="Futrell-Griggs M."/>
            <person name="Abernathy B."/>
            <person name="Du J."/>
            <person name="Tian Z."/>
            <person name="Zhu L."/>
            <person name="Gill N."/>
            <person name="Joshi T."/>
            <person name="Libault M."/>
            <person name="Sethuraman A."/>
            <person name="Zhang X.-C."/>
            <person name="Shinozaki K."/>
            <person name="Nguyen H.T."/>
            <person name="Wing R.A."/>
            <person name="Cregan P."/>
            <person name="Specht J."/>
            <person name="Grimwood J."/>
            <person name="Rokhsar D."/>
            <person name="Stacey G."/>
            <person name="Shoemaker R.C."/>
            <person name="Jackson S.A."/>
        </authorList>
    </citation>
    <scope>NUCLEOTIDE SEQUENCE</scope>
    <source>
        <strain evidence="3">cv. Williams 82</strain>
        <tissue evidence="2">Callus</tissue>
    </source>
</reference>
<keyword evidence="1" id="KW-1133">Transmembrane helix</keyword>
<protein>
    <submittedName>
        <fullName evidence="2 3">Uncharacterized protein</fullName>
    </submittedName>
</protein>
<dbReference type="EMBL" id="CM000846">
    <property type="protein sequence ID" value="KRH17676.1"/>
    <property type="molecule type" value="Genomic_DNA"/>
</dbReference>
<evidence type="ECO:0000313" key="4">
    <source>
        <dbReference type="Proteomes" id="UP000008827"/>
    </source>
</evidence>
<evidence type="ECO:0000256" key="1">
    <source>
        <dbReference type="SAM" id="Phobius"/>
    </source>
</evidence>
<accession>A0A0R0GGU7</accession>
<name>A0A0R0GGU7_SOYBN</name>
<dbReference type="InParanoid" id="A0A0R0GGU7"/>
<organism evidence="2">
    <name type="scientific">Glycine max</name>
    <name type="common">Soybean</name>
    <name type="synonym">Glycine hispida</name>
    <dbReference type="NCBI Taxonomy" id="3847"/>
    <lineage>
        <taxon>Eukaryota</taxon>
        <taxon>Viridiplantae</taxon>
        <taxon>Streptophyta</taxon>
        <taxon>Embryophyta</taxon>
        <taxon>Tracheophyta</taxon>
        <taxon>Spermatophyta</taxon>
        <taxon>Magnoliopsida</taxon>
        <taxon>eudicotyledons</taxon>
        <taxon>Gunneridae</taxon>
        <taxon>Pentapetalae</taxon>
        <taxon>rosids</taxon>
        <taxon>fabids</taxon>
        <taxon>Fabales</taxon>
        <taxon>Fabaceae</taxon>
        <taxon>Papilionoideae</taxon>
        <taxon>50 kb inversion clade</taxon>
        <taxon>NPAAA clade</taxon>
        <taxon>indigoferoid/millettioid clade</taxon>
        <taxon>Phaseoleae</taxon>
        <taxon>Glycine</taxon>
        <taxon>Glycine subgen. Soja</taxon>
    </lineage>
</organism>
<reference evidence="3" key="2">
    <citation type="submission" date="2018-02" db="UniProtKB">
        <authorList>
            <consortium name="EnsemblPlants"/>
        </authorList>
    </citation>
    <scope>IDENTIFICATION</scope>
    <source>
        <strain evidence="3">Williams 82</strain>
    </source>
</reference>
<dbReference type="AlphaFoldDB" id="A0A0R0GGU7"/>
<keyword evidence="1" id="KW-0472">Membrane</keyword>
<dbReference type="Gramene" id="KRH17676">
    <property type="protein sequence ID" value="KRH17676"/>
    <property type="gene ID" value="GLYMA_13G007300"/>
</dbReference>
<dbReference type="Proteomes" id="UP000008827">
    <property type="component" value="Chromosome 13"/>
</dbReference>
<sequence>MEARKYVNTTSHFLQFKGLINCSRKKTYIWYIVWFAAVWSIWKNRNFLVLTAKKGLEEMMELVMVQ</sequence>
<proteinExistence type="predicted"/>
<feature type="transmembrane region" description="Helical" evidence="1">
    <location>
        <begin position="27"/>
        <end position="42"/>
    </location>
</feature>
<evidence type="ECO:0000313" key="2">
    <source>
        <dbReference type="EMBL" id="KRH17676.1"/>
    </source>
</evidence>
<evidence type="ECO:0000313" key="3">
    <source>
        <dbReference type="EnsemblPlants" id="KRH17676"/>
    </source>
</evidence>
<keyword evidence="4" id="KW-1185">Reference proteome</keyword>
<reference evidence="2" key="3">
    <citation type="submission" date="2018-07" db="EMBL/GenBank/DDBJ databases">
        <title>WGS assembly of Glycine max.</title>
        <authorList>
            <person name="Schmutz J."/>
            <person name="Cannon S."/>
            <person name="Schlueter J."/>
            <person name="Ma J."/>
            <person name="Mitros T."/>
            <person name="Nelson W."/>
            <person name="Hyten D."/>
            <person name="Song Q."/>
            <person name="Thelen J."/>
            <person name="Cheng J."/>
            <person name="Xu D."/>
            <person name="Hellsten U."/>
            <person name="May G."/>
            <person name="Yu Y."/>
            <person name="Sakurai T."/>
            <person name="Umezawa T."/>
            <person name="Bhattacharyya M."/>
            <person name="Sandhu D."/>
            <person name="Valliyodan B."/>
            <person name="Lindquist E."/>
            <person name="Peto M."/>
            <person name="Grant D."/>
            <person name="Shu S."/>
            <person name="Goodstein D."/>
            <person name="Barry K."/>
            <person name="Futrell-Griggs M."/>
            <person name="Abernathy B."/>
            <person name="Du J."/>
            <person name="Tian Z."/>
            <person name="Zhu L."/>
            <person name="Gill N."/>
            <person name="Joshi T."/>
            <person name="Libault M."/>
            <person name="Sethuraman A."/>
            <person name="Zhang X."/>
            <person name="Shinozaki K."/>
            <person name="Nguyen H."/>
            <person name="Wing R."/>
            <person name="Cregan P."/>
            <person name="Specht J."/>
            <person name="Grimwood J."/>
            <person name="Rokhsar D."/>
            <person name="Stacey G."/>
            <person name="Shoemaker R."/>
            <person name="Jackson S."/>
        </authorList>
    </citation>
    <scope>NUCLEOTIDE SEQUENCE</scope>
    <source>
        <tissue evidence="2">Callus</tissue>
    </source>
</reference>
<dbReference type="EnsemblPlants" id="KRH17676">
    <property type="protein sequence ID" value="KRH17676"/>
    <property type="gene ID" value="GLYMA_13G007300"/>
</dbReference>
<keyword evidence="1" id="KW-0812">Transmembrane</keyword>
<gene>
    <name evidence="2" type="ORF">GLYMA_13G007300</name>
</gene>